<keyword evidence="9 10" id="KW-0807">Transducer</keyword>
<evidence type="ECO:0000256" key="2">
    <source>
        <dbReference type="ARBA" id="ARBA00022475"/>
    </source>
</evidence>
<evidence type="ECO:0000256" key="5">
    <source>
        <dbReference type="ARBA" id="ARBA00022725"/>
    </source>
</evidence>
<dbReference type="EMBL" id="CAXAJV020001290">
    <property type="protein sequence ID" value="CAL7939837.1"/>
    <property type="molecule type" value="Genomic_DNA"/>
</dbReference>
<comment type="caution">
    <text evidence="11">The sequence shown here is derived from an EMBL/GenBank/DDBJ whole genome shotgun (WGS) entry which is preliminary data.</text>
</comment>
<evidence type="ECO:0000256" key="3">
    <source>
        <dbReference type="ARBA" id="ARBA00022606"/>
    </source>
</evidence>
<keyword evidence="3 10" id="KW-0716">Sensory transduction</keyword>
<keyword evidence="7 10" id="KW-0472">Membrane</keyword>
<evidence type="ECO:0000256" key="9">
    <source>
        <dbReference type="ARBA" id="ARBA00023224"/>
    </source>
</evidence>
<feature type="transmembrane region" description="Helical" evidence="10">
    <location>
        <begin position="350"/>
        <end position="370"/>
    </location>
</feature>
<evidence type="ECO:0000256" key="7">
    <source>
        <dbReference type="ARBA" id="ARBA00023136"/>
    </source>
</evidence>
<feature type="transmembrane region" description="Helical" evidence="10">
    <location>
        <begin position="277"/>
        <end position="295"/>
    </location>
</feature>
<keyword evidence="2" id="KW-1003">Cell membrane</keyword>
<evidence type="ECO:0000256" key="8">
    <source>
        <dbReference type="ARBA" id="ARBA00023170"/>
    </source>
</evidence>
<dbReference type="PANTHER" id="PTHR21137">
    <property type="entry name" value="ODORANT RECEPTOR"/>
    <property type="match status" value="1"/>
</dbReference>
<feature type="transmembrane region" description="Helical" evidence="10">
    <location>
        <begin position="73"/>
        <end position="94"/>
    </location>
</feature>
<protein>
    <recommendedName>
        <fullName evidence="10">Odorant receptor</fullName>
    </recommendedName>
</protein>
<feature type="transmembrane region" description="Helical" evidence="10">
    <location>
        <begin position="128"/>
        <end position="151"/>
    </location>
</feature>
<dbReference type="PANTHER" id="PTHR21137:SF35">
    <property type="entry name" value="ODORANT RECEPTOR 19A-RELATED"/>
    <property type="match status" value="1"/>
</dbReference>
<evidence type="ECO:0000256" key="10">
    <source>
        <dbReference type="RuleBase" id="RU351113"/>
    </source>
</evidence>
<accession>A0ABP1NFS6</accession>
<feature type="transmembrane region" description="Helical" evidence="10">
    <location>
        <begin position="40"/>
        <end position="61"/>
    </location>
</feature>
<keyword evidence="8 10" id="KW-0675">Receptor</keyword>
<proteinExistence type="inferred from homology"/>
<keyword evidence="5 10" id="KW-0552">Olfaction</keyword>
<evidence type="ECO:0000256" key="6">
    <source>
        <dbReference type="ARBA" id="ARBA00022989"/>
    </source>
</evidence>
<name>A0ABP1NFS6_XYLVO</name>
<keyword evidence="4 10" id="KW-0812">Transmembrane</keyword>
<feature type="transmembrane region" description="Helical" evidence="10">
    <location>
        <begin position="172"/>
        <end position="201"/>
    </location>
</feature>
<dbReference type="InterPro" id="IPR004117">
    <property type="entry name" value="7tm6_olfct_rcpt"/>
</dbReference>
<organism evidence="11 12">
    <name type="scientific">Xylocopa violacea</name>
    <name type="common">Violet carpenter bee</name>
    <name type="synonym">Apis violacea</name>
    <dbReference type="NCBI Taxonomy" id="135666"/>
    <lineage>
        <taxon>Eukaryota</taxon>
        <taxon>Metazoa</taxon>
        <taxon>Ecdysozoa</taxon>
        <taxon>Arthropoda</taxon>
        <taxon>Hexapoda</taxon>
        <taxon>Insecta</taxon>
        <taxon>Pterygota</taxon>
        <taxon>Neoptera</taxon>
        <taxon>Endopterygota</taxon>
        <taxon>Hymenoptera</taxon>
        <taxon>Apocrita</taxon>
        <taxon>Aculeata</taxon>
        <taxon>Apoidea</taxon>
        <taxon>Anthophila</taxon>
        <taxon>Apidae</taxon>
        <taxon>Xylocopa</taxon>
        <taxon>Xylocopa</taxon>
    </lineage>
</organism>
<keyword evidence="12" id="KW-1185">Reference proteome</keyword>
<keyword evidence="6 10" id="KW-1133">Transmembrane helix</keyword>
<feature type="transmembrane region" description="Helical" evidence="10">
    <location>
        <begin position="242"/>
        <end position="265"/>
    </location>
</feature>
<reference evidence="11 12" key="1">
    <citation type="submission" date="2024-08" db="EMBL/GenBank/DDBJ databases">
        <authorList>
            <person name="Will J Nash"/>
            <person name="Angela Man"/>
            <person name="Seanna McTaggart"/>
            <person name="Kendall Baker"/>
            <person name="Tom Barker"/>
            <person name="Leah Catchpole"/>
            <person name="Alex Durrant"/>
            <person name="Karim Gharbi"/>
            <person name="Naomi Irish"/>
            <person name="Gemy Kaithakottil"/>
            <person name="Debby Ku"/>
            <person name="Aaliyah Providence"/>
            <person name="Felix Shaw"/>
            <person name="David Swarbreck"/>
            <person name="Chris Watkins"/>
            <person name="Ann M. McCartney"/>
            <person name="Giulio Formenti"/>
            <person name="Alice Mouton"/>
            <person name="Noel Vella"/>
            <person name="Bjorn M von Reumont"/>
            <person name="Adriana Vella"/>
            <person name="Wilfried Haerty"/>
        </authorList>
    </citation>
    <scope>NUCLEOTIDE SEQUENCE [LARGE SCALE GENOMIC DNA]</scope>
</reference>
<gene>
    <name evidence="11" type="ORF">XYLVIOL_LOCUS4144</name>
</gene>
<dbReference type="Pfam" id="PF02949">
    <property type="entry name" value="7tm_6"/>
    <property type="match status" value="1"/>
</dbReference>
<dbReference type="Proteomes" id="UP001642520">
    <property type="component" value="Unassembled WGS sequence"/>
</dbReference>
<evidence type="ECO:0000313" key="12">
    <source>
        <dbReference type="Proteomes" id="UP001642520"/>
    </source>
</evidence>
<evidence type="ECO:0000256" key="4">
    <source>
        <dbReference type="ARBA" id="ARBA00022692"/>
    </source>
</evidence>
<comment type="similarity">
    <text evidence="10">Belongs to the insect chemoreceptor superfamily. Heteromeric odorant receptor channel (TC 1.A.69) family.</text>
</comment>
<evidence type="ECO:0000256" key="1">
    <source>
        <dbReference type="ARBA" id="ARBA00004651"/>
    </source>
</evidence>
<comment type="subcellular location">
    <subcellularLocation>
        <location evidence="1 10">Cell membrane</location>
        <topology evidence="1 10">Multi-pass membrane protein</topology>
    </subcellularLocation>
</comment>
<sequence>MFRNVTPEKAIAFVQFSVALTCCWPLPSSATKTELFRFKILRTALLLNAFMLLGPMLYAMYAYRDDVENMCKAVLLTLAVVQVLVQSSSCILQYDRYQQLIEEMTYCCEKARSYERHVFQRYVDKYSAFYGISAIWIYVTASMVVLGTLFIPDPFPTNAKYPFAVNFEPVRSIIFVHQAFVGMQCAAHVSIAVLYALLLLFSAARFEILQLELRAVKDVASLIICIKKYHRVRRYATEAVQAVQPIALITVIICGVATVSSGITFIGRQSFTVKVQFFSLATIALLKVFMCTWPADNLMHMSENVMQGAYESEWYKHSLKIQKYILFTLIPQAPVVLSVKCLIPTLSLNYYCSFVSNVFSLFTVLRVTMIRDEDGY</sequence>
<evidence type="ECO:0000313" key="11">
    <source>
        <dbReference type="EMBL" id="CAL7939837.1"/>
    </source>
</evidence>